<dbReference type="EMBL" id="LR586016">
    <property type="protein sequence ID" value="VIP04530.1"/>
    <property type="molecule type" value="Genomic_DNA"/>
</dbReference>
<dbReference type="KEGG" id="tim:GMBLW1_46630"/>
<accession>A0A6C2YS86</accession>
<dbReference type="InterPro" id="IPR010430">
    <property type="entry name" value="DUF1028"/>
</dbReference>
<dbReference type="Proteomes" id="UP000464378">
    <property type="component" value="Chromosome"/>
</dbReference>
<proteinExistence type="predicted"/>
<feature type="signal peptide" evidence="1">
    <location>
        <begin position="1"/>
        <end position="24"/>
    </location>
</feature>
<keyword evidence="3" id="KW-1185">Reference proteome</keyword>
<dbReference type="InterPro" id="IPR029055">
    <property type="entry name" value="Ntn_hydrolases_N"/>
</dbReference>
<reference evidence="2" key="1">
    <citation type="submission" date="2019-04" db="EMBL/GenBank/DDBJ databases">
        <authorList>
            <consortium name="Science for Life Laboratories"/>
        </authorList>
    </citation>
    <scope>NUCLEOTIDE SEQUENCE</scope>
    <source>
        <strain evidence="2">MBLW1</strain>
    </source>
</reference>
<sequence>MATQRRHLALALLTVGMLGLTLTASQSSDSRSLPPNDPLVCTFSIVGHDPKTNEWGIAVASKYLAVGSAVPFAQAKVGAIATQSYVNVLYGPQGLELLQKHSAEETIQKLTEPDKGRDFRQLGIVDSQGRAAQFTGPRCMPWAGGKLGTHFACQGNLLAGPEVVDAMASAFEATQGPLAWRLMAALEAGDAKGGDKRGKQSAAILVVAPNRGPNGMSDRYLDFRVDDAKEPIPELARILALRLPRPKPMPNAEKP</sequence>
<gene>
    <name evidence="2" type="ORF">GMBLW1_46630</name>
</gene>
<protein>
    <recommendedName>
        <fullName evidence="4">Peptidoglycan binding domain-containing protein</fullName>
    </recommendedName>
</protein>
<dbReference type="PANTHER" id="PTHR39328:SF1">
    <property type="entry name" value="BLL2871 PROTEIN"/>
    <property type="match status" value="1"/>
</dbReference>
<dbReference type="AlphaFoldDB" id="A0A6C2YS86"/>
<dbReference type="EMBL" id="LR593887">
    <property type="protein sequence ID" value="VTS06421.1"/>
    <property type="molecule type" value="Genomic_DNA"/>
</dbReference>
<dbReference type="Pfam" id="PF06267">
    <property type="entry name" value="DUF1028"/>
    <property type="match status" value="1"/>
</dbReference>
<dbReference type="InParanoid" id="A0A6C2YS86"/>
<organism evidence="2">
    <name type="scientific">Tuwongella immobilis</name>
    <dbReference type="NCBI Taxonomy" id="692036"/>
    <lineage>
        <taxon>Bacteria</taxon>
        <taxon>Pseudomonadati</taxon>
        <taxon>Planctomycetota</taxon>
        <taxon>Planctomycetia</taxon>
        <taxon>Gemmatales</taxon>
        <taxon>Gemmataceae</taxon>
        <taxon>Tuwongella</taxon>
    </lineage>
</organism>
<evidence type="ECO:0000256" key="1">
    <source>
        <dbReference type="SAM" id="SignalP"/>
    </source>
</evidence>
<dbReference type="PANTHER" id="PTHR39328">
    <property type="entry name" value="BLL2871 PROTEIN"/>
    <property type="match status" value="1"/>
</dbReference>
<feature type="chain" id="PRO_5036383929" description="Peptidoglycan binding domain-containing protein" evidence="1">
    <location>
        <begin position="25"/>
        <end position="255"/>
    </location>
</feature>
<name>A0A6C2YS86_9BACT</name>
<evidence type="ECO:0000313" key="3">
    <source>
        <dbReference type="Proteomes" id="UP000464378"/>
    </source>
</evidence>
<dbReference type="Gene3D" id="3.60.20.10">
    <property type="entry name" value="Glutamine Phosphoribosylpyrophosphate, subunit 1, domain 1"/>
    <property type="match status" value="1"/>
</dbReference>
<evidence type="ECO:0008006" key="4">
    <source>
        <dbReference type="Google" id="ProtNLM"/>
    </source>
</evidence>
<dbReference type="RefSeq" id="WP_197740765.1">
    <property type="nucleotide sequence ID" value="NZ_LR593887.1"/>
</dbReference>
<dbReference type="SUPFAM" id="SSF56235">
    <property type="entry name" value="N-terminal nucleophile aminohydrolases (Ntn hydrolases)"/>
    <property type="match status" value="1"/>
</dbReference>
<keyword evidence="1" id="KW-0732">Signal</keyword>
<evidence type="ECO:0000313" key="2">
    <source>
        <dbReference type="EMBL" id="VIP04530.1"/>
    </source>
</evidence>